<name>A0ACB0ZJ69_MELEN</name>
<dbReference type="EMBL" id="CAVMJV010000037">
    <property type="protein sequence ID" value="CAK5079127.1"/>
    <property type="molecule type" value="Genomic_DNA"/>
</dbReference>
<keyword evidence="2" id="KW-1185">Reference proteome</keyword>
<accession>A0ACB0ZJ69</accession>
<evidence type="ECO:0000313" key="1">
    <source>
        <dbReference type="EMBL" id="CAK5079127.1"/>
    </source>
</evidence>
<sequence length="435" mass="51289">MRAELLYIAECNNFESDLHILTGIVDEKMKRNDIVKKYCDLTKNYTKIRDKRESKGLTRSENKLEHYFKILNLDWLNDQQREYLKNMPSKGIREALRDAVVNWFNHLHPAAKELATDLFKGGCNKLLRIRQEGCGYFGLLDTQKINELKNYDDLTTYNEINELINPLREKLELRKIANDYNQTCRELFGIGEEEGCGYFGSLDTQKINELKNYDDLTTYNKINELINPLREKLELREIATDYNQTCKELFGIGEEEEWRGGRRKRRSHNKRSNLRVERETEDLVQEVDDDYILSVIDGEVTINKRIQRPDGQGAELKDTRTSLEGIPSRKRRHLSSNEDEFKKRKMRESLETILEIHSFWLTNRQEEELREDLKNGKSLDGEIYEKVYLWLLSLELTEMKEAASDVFKRCNGFSLEVIEVTVLQRENHLTKGEIL</sequence>
<organism evidence="1 2">
    <name type="scientific">Meloidogyne enterolobii</name>
    <name type="common">Root-knot nematode worm</name>
    <name type="synonym">Meloidogyne mayaguensis</name>
    <dbReference type="NCBI Taxonomy" id="390850"/>
    <lineage>
        <taxon>Eukaryota</taxon>
        <taxon>Metazoa</taxon>
        <taxon>Ecdysozoa</taxon>
        <taxon>Nematoda</taxon>
        <taxon>Chromadorea</taxon>
        <taxon>Rhabditida</taxon>
        <taxon>Tylenchina</taxon>
        <taxon>Tylenchomorpha</taxon>
        <taxon>Tylenchoidea</taxon>
        <taxon>Meloidogynidae</taxon>
        <taxon>Meloidogyninae</taxon>
        <taxon>Meloidogyne</taxon>
    </lineage>
</organism>
<proteinExistence type="predicted"/>
<dbReference type="Proteomes" id="UP001497535">
    <property type="component" value="Unassembled WGS sequence"/>
</dbReference>
<evidence type="ECO:0000313" key="2">
    <source>
        <dbReference type="Proteomes" id="UP001497535"/>
    </source>
</evidence>
<comment type="caution">
    <text evidence="1">The sequence shown here is derived from an EMBL/GenBank/DDBJ whole genome shotgun (WGS) entry which is preliminary data.</text>
</comment>
<protein>
    <submittedName>
        <fullName evidence="1">Uncharacterized protein</fullName>
    </submittedName>
</protein>
<gene>
    <name evidence="1" type="ORF">MENTE1834_LOCUS26217</name>
</gene>
<reference evidence="1" key="1">
    <citation type="submission" date="2023-11" db="EMBL/GenBank/DDBJ databases">
        <authorList>
            <person name="Poullet M."/>
        </authorList>
    </citation>
    <scope>NUCLEOTIDE SEQUENCE</scope>
    <source>
        <strain evidence="1">E1834</strain>
    </source>
</reference>